<keyword evidence="1" id="KW-0413">Isomerase</keyword>
<dbReference type="GO" id="GO:0016853">
    <property type="term" value="F:isomerase activity"/>
    <property type="evidence" value="ECO:0007669"/>
    <property type="project" value="UniProtKB-KW"/>
</dbReference>
<dbReference type="EMBL" id="JACXAI010000014">
    <property type="protein sequence ID" value="MBD1380943.1"/>
    <property type="molecule type" value="Genomic_DNA"/>
</dbReference>
<evidence type="ECO:0000313" key="1">
    <source>
        <dbReference type="EMBL" id="MBD1380943.1"/>
    </source>
</evidence>
<keyword evidence="2" id="KW-1185">Reference proteome</keyword>
<dbReference type="RefSeq" id="WP_191158540.1">
    <property type="nucleotide sequence ID" value="NZ_JACXAI010000014.1"/>
</dbReference>
<dbReference type="AlphaFoldDB" id="A0A926RWM0"/>
<sequence>MESIVIIKGNVKHVITLDPGVWIFDDRKVDLTTYFDQHPLDTKDDQLEAYTREVSKHWEREIREGAIYPPTLKTERKFEKEKVLNGTFGISLGPFLKNAEPKEDAKFVVFQTQKEAIKIPITDAENMILGFSKSGKPLLEDGPIHAYYHDGRNKLNPITHIREIKVI</sequence>
<dbReference type="Proteomes" id="UP000626844">
    <property type="component" value="Unassembled WGS sequence"/>
</dbReference>
<organism evidence="1 2">
    <name type="scientific">Metabacillus arenae</name>
    <dbReference type="NCBI Taxonomy" id="2771434"/>
    <lineage>
        <taxon>Bacteria</taxon>
        <taxon>Bacillati</taxon>
        <taxon>Bacillota</taxon>
        <taxon>Bacilli</taxon>
        <taxon>Bacillales</taxon>
        <taxon>Bacillaceae</taxon>
        <taxon>Metabacillus</taxon>
    </lineage>
</organism>
<accession>A0A926RWM0</accession>
<comment type="caution">
    <text evidence="1">The sequence shown here is derived from an EMBL/GenBank/DDBJ whole genome shotgun (WGS) entry which is preliminary data.</text>
</comment>
<reference evidence="1" key="1">
    <citation type="submission" date="2020-09" db="EMBL/GenBank/DDBJ databases">
        <title>A novel bacterium of genus Bacillus, isolated from South China Sea.</title>
        <authorList>
            <person name="Huang H."/>
            <person name="Mo K."/>
            <person name="Hu Y."/>
        </authorList>
    </citation>
    <scope>NUCLEOTIDE SEQUENCE</scope>
    <source>
        <strain evidence="1">IB182487</strain>
    </source>
</reference>
<gene>
    <name evidence="1" type="ORF">IC621_11935</name>
</gene>
<protein>
    <submittedName>
        <fullName evidence="1">Peptidyl-prolyl cis-trans isomerase</fullName>
    </submittedName>
</protein>
<proteinExistence type="predicted"/>
<name>A0A926RWM0_9BACI</name>
<evidence type="ECO:0000313" key="2">
    <source>
        <dbReference type="Proteomes" id="UP000626844"/>
    </source>
</evidence>